<keyword evidence="10" id="KW-1133">Transmembrane helix</keyword>
<keyword evidence="5 9" id="KW-0560">Oxidoreductase</keyword>
<dbReference type="InterPro" id="IPR036396">
    <property type="entry name" value="Cyt_P450_sf"/>
</dbReference>
<dbReference type="InterPro" id="IPR017972">
    <property type="entry name" value="Cyt_P450_CS"/>
</dbReference>
<dbReference type="GO" id="GO:0020037">
    <property type="term" value="F:heme binding"/>
    <property type="evidence" value="ECO:0007669"/>
    <property type="project" value="InterPro"/>
</dbReference>
<dbReference type="GO" id="GO:0004497">
    <property type="term" value="F:monooxygenase activity"/>
    <property type="evidence" value="ECO:0007669"/>
    <property type="project" value="UniProtKB-KW"/>
</dbReference>
<evidence type="ECO:0000256" key="4">
    <source>
        <dbReference type="ARBA" id="ARBA00022723"/>
    </source>
</evidence>
<dbReference type="GO" id="GO:0016705">
    <property type="term" value="F:oxidoreductase activity, acting on paired donors, with incorporation or reduction of molecular oxygen"/>
    <property type="evidence" value="ECO:0007669"/>
    <property type="project" value="InterPro"/>
</dbReference>
<dbReference type="PANTHER" id="PTHR24305:SF237">
    <property type="entry name" value="CYTOCHROME P450 MONOOXYGENASE ATNE-RELATED"/>
    <property type="match status" value="1"/>
</dbReference>
<keyword evidence="10" id="KW-0812">Transmembrane</keyword>
<evidence type="ECO:0000313" key="12">
    <source>
        <dbReference type="Proteomes" id="UP000242519"/>
    </source>
</evidence>
<dbReference type="STRING" id="503106.A0A218ZAC6"/>
<evidence type="ECO:0000256" key="9">
    <source>
        <dbReference type="RuleBase" id="RU000461"/>
    </source>
</evidence>
<dbReference type="GO" id="GO:0005506">
    <property type="term" value="F:iron ion binding"/>
    <property type="evidence" value="ECO:0007669"/>
    <property type="project" value="InterPro"/>
</dbReference>
<keyword evidence="7 9" id="KW-0503">Monooxygenase</keyword>
<protein>
    <submittedName>
        <fullName evidence="11">Cytochrome P</fullName>
    </submittedName>
</protein>
<keyword evidence="4 8" id="KW-0479">Metal-binding</keyword>
<dbReference type="PRINTS" id="PR00385">
    <property type="entry name" value="P450"/>
</dbReference>
<feature type="binding site" description="axial binding residue" evidence="8">
    <location>
        <position position="452"/>
    </location>
    <ligand>
        <name>heme</name>
        <dbReference type="ChEBI" id="CHEBI:30413"/>
    </ligand>
    <ligandPart>
        <name>Fe</name>
        <dbReference type="ChEBI" id="CHEBI:18248"/>
    </ligandPart>
</feature>
<dbReference type="AlphaFoldDB" id="A0A218ZAC6"/>
<comment type="cofactor">
    <cofactor evidence="1 8">
        <name>heme</name>
        <dbReference type="ChEBI" id="CHEBI:30413"/>
    </cofactor>
</comment>
<evidence type="ECO:0000313" key="11">
    <source>
        <dbReference type="EMBL" id="OWP05009.1"/>
    </source>
</evidence>
<dbReference type="Pfam" id="PF00067">
    <property type="entry name" value="p450"/>
    <property type="match status" value="1"/>
</dbReference>
<reference evidence="11 12" key="1">
    <citation type="submission" date="2017-04" db="EMBL/GenBank/DDBJ databases">
        <title>Draft genome sequence of Marssonina coronaria NL1: causal agent of apple blotch.</title>
        <authorList>
            <person name="Cheng Q."/>
        </authorList>
    </citation>
    <scope>NUCLEOTIDE SEQUENCE [LARGE SCALE GENOMIC DNA]</scope>
    <source>
        <strain evidence="11 12">NL1</strain>
    </source>
</reference>
<keyword evidence="12" id="KW-1185">Reference proteome</keyword>
<proteinExistence type="inferred from homology"/>
<comment type="caution">
    <text evidence="11">The sequence shown here is derived from an EMBL/GenBank/DDBJ whole genome shotgun (WGS) entry which is preliminary data.</text>
</comment>
<feature type="transmembrane region" description="Helical" evidence="10">
    <location>
        <begin position="7"/>
        <end position="27"/>
    </location>
</feature>
<dbReference type="PRINTS" id="PR00463">
    <property type="entry name" value="EP450I"/>
</dbReference>
<organism evidence="11 12">
    <name type="scientific">Diplocarpon coronariae</name>
    <dbReference type="NCBI Taxonomy" id="2795749"/>
    <lineage>
        <taxon>Eukaryota</taxon>
        <taxon>Fungi</taxon>
        <taxon>Dikarya</taxon>
        <taxon>Ascomycota</taxon>
        <taxon>Pezizomycotina</taxon>
        <taxon>Leotiomycetes</taxon>
        <taxon>Helotiales</taxon>
        <taxon>Drepanopezizaceae</taxon>
        <taxon>Diplocarpon</taxon>
    </lineage>
</organism>
<keyword evidence="3 8" id="KW-0349">Heme</keyword>
<comment type="similarity">
    <text evidence="2 9">Belongs to the cytochrome P450 family.</text>
</comment>
<dbReference type="InParanoid" id="A0A218ZAC6"/>
<dbReference type="InterPro" id="IPR002401">
    <property type="entry name" value="Cyt_P450_E_grp-I"/>
</dbReference>
<dbReference type="SUPFAM" id="SSF48264">
    <property type="entry name" value="Cytochrome P450"/>
    <property type="match status" value="1"/>
</dbReference>
<keyword evidence="6 8" id="KW-0408">Iron</keyword>
<evidence type="ECO:0000256" key="3">
    <source>
        <dbReference type="ARBA" id="ARBA00022617"/>
    </source>
</evidence>
<evidence type="ECO:0000256" key="1">
    <source>
        <dbReference type="ARBA" id="ARBA00001971"/>
    </source>
</evidence>
<sequence length="511" mass="57597">MFTWRDVVSLLASYLLAHIVVLSIYRLNFHPYAKYPGPFLAKITCLYGAYYAYTGGMHLDILRCHKKYGKFVRYRPDGLLVNSPEGFHDIYGNGRKVKKSKSYMVHGQGNLLGIQDKTEYARNKKIFQQGFSDTANREHEHKFIPVINTFVDKISENGIQTYVEGQGGWTEPKNMALWCTYLTTDVVTKVMFTTSWDLLVSPLNRGVLSAVQAIVRLVGTLHYWPHHTYHELTALLFLPHLTWSMKALRQHSIAVMSSSRAAREADPSINDVFAFFSSVRDQESGELALSADAVRRNCANFIIAGSDTTASSLAATFFYLSRDEVAYRKIAGEVRAAFPSAEAVRAGPVLNSCVYLRAALNESLRLSPVAAQPLWREAEPGLSVAGESIAAGLNVAASIFSLHHDESAFPEPAQWDMSRWLADPTKDEHGEKERLRILGRSWAPFSAGPRQCIAKNFALMELMLTMAHVFLQLDFERVGTLGEGKQWEYEMKSYFTSYMEGPMVRFKKREV</sequence>
<evidence type="ECO:0000256" key="6">
    <source>
        <dbReference type="ARBA" id="ARBA00023004"/>
    </source>
</evidence>
<dbReference type="EMBL" id="MZNU01000083">
    <property type="protein sequence ID" value="OWP05009.1"/>
    <property type="molecule type" value="Genomic_DNA"/>
</dbReference>
<dbReference type="PANTHER" id="PTHR24305">
    <property type="entry name" value="CYTOCHROME P450"/>
    <property type="match status" value="1"/>
</dbReference>
<dbReference type="OrthoDB" id="1470350at2759"/>
<dbReference type="InterPro" id="IPR001128">
    <property type="entry name" value="Cyt_P450"/>
</dbReference>
<dbReference type="Proteomes" id="UP000242519">
    <property type="component" value="Unassembled WGS sequence"/>
</dbReference>
<evidence type="ECO:0000256" key="2">
    <source>
        <dbReference type="ARBA" id="ARBA00010617"/>
    </source>
</evidence>
<gene>
    <name evidence="11" type="ORF">B2J93_579</name>
</gene>
<evidence type="ECO:0000256" key="5">
    <source>
        <dbReference type="ARBA" id="ARBA00023002"/>
    </source>
</evidence>
<name>A0A218ZAC6_9HELO</name>
<keyword evidence="10" id="KW-0472">Membrane</keyword>
<evidence type="ECO:0000256" key="10">
    <source>
        <dbReference type="SAM" id="Phobius"/>
    </source>
</evidence>
<dbReference type="InterPro" id="IPR050121">
    <property type="entry name" value="Cytochrome_P450_monoxygenase"/>
</dbReference>
<accession>A0A218ZAC6</accession>
<dbReference type="Gene3D" id="1.10.630.10">
    <property type="entry name" value="Cytochrome P450"/>
    <property type="match status" value="1"/>
</dbReference>
<evidence type="ECO:0000256" key="7">
    <source>
        <dbReference type="ARBA" id="ARBA00023033"/>
    </source>
</evidence>
<evidence type="ECO:0000256" key="8">
    <source>
        <dbReference type="PIRSR" id="PIRSR602401-1"/>
    </source>
</evidence>
<dbReference type="PROSITE" id="PS00086">
    <property type="entry name" value="CYTOCHROME_P450"/>
    <property type="match status" value="1"/>
</dbReference>